<feature type="binding site" evidence="10">
    <location>
        <position position="112"/>
    </location>
    <ligand>
        <name>substrate</name>
    </ligand>
</feature>
<comment type="caution">
    <text evidence="12">The sequence shown here is derived from an EMBL/GenBank/DDBJ whole genome shotgun (WGS) entry which is preliminary data.</text>
</comment>
<keyword evidence="10" id="KW-0963">Cytoplasm</keyword>
<evidence type="ECO:0000256" key="7">
    <source>
        <dbReference type="ARBA" id="ARBA00022840"/>
    </source>
</evidence>
<dbReference type="PIRSF" id="PIRSF006294">
    <property type="entry name" value="PEP_crbxkin"/>
    <property type="match status" value="1"/>
</dbReference>
<dbReference type="NCBIfam" id="TIGR00224">
    <property type="entry name" value="pckA"/>
    <property type="match status" value="1"/>
</dbReference>
<dbReference type="CDD" id="cd00484">
    <property type="entry name" value="PEPCK_ATP"/>
    <property type="match status" value="1"/>
</dbReference>
<dbReference type="InterPro" id="IPR013035">
    <property type="entry name" value="PEP_carboxykinase_C"/>
</dbReference>
<feature type="binding site" evidence="10">
    <location>
        <position position="247"/>
    </location>
    <ligand>
        <name>substrate</name>
    </ligand>
</feature>
<dbReference type="GO" id="GO:0004612">
    <property type="term" value="F:phosphoenolpyruvate carboxykinase (ATP) activity"/>
    <property type="evidence" value="ECO:0007669"/>
    <property type="project" value="UniProtKB-EC"/>
</dbReference>
<feature type="binding site" evidence="10">
    <location>
        <position position="253"/>
    </location>
    <ligand>
        <name>Mn(2+)</name>
        <dbReference type="ChEBI" id="CHEBI:29035"/>
    </ligand>
</feature>
<feature type="compositionally biased region" description="Polar residues" evidence="11">
    <location>
        <begin position="1"/>
        <end position="10"/>
    </location>
</feature>
<feature type="binding site" evidence="10">
    <location>
        <position position="374"/>
    </location>
    <ligand>
        <name>substrate</name>
    </ligand>
</feature>
<dbReference type="SUPFAM" id="SSF68923">
    <property type="entry name" value="PEP carboxykinase N-terminal domain"/>
    <property type="match status" value="1"/>
</dbReference>
<dbReference type="Gene3D" id="3.90.228.20">
    <property type="match status" value="1"/>
</dbReference>
<feature type="binding site" evidence="10">
    <location>
        <position position="501"/>
    </location>
    <ligand>
        <name>ATP</name>
        <dbReference type="ChEBI" id="CHEBI:30616"/>
    </ligand>
</feature>
<keyword evidence="13" id="KW-1185">Reference proteome</keyword>
<comment type="catalytic activity">
    <reaction evidence="9 10">
        <text>oxaloacetate + ATP = phosphoenolpyruvate + ADP + CO2</text>
        <dbReference type="Rhea" id="RHEA:18617"/>
        <dbReference type="ChEBI" id="CHEBI:16452"/>
        <dbReference type="ChEBI" id="CHEBI:16526"/>
        <dbReference type="ChEBI" id="CHEBI:30616"/>
        <dbReference type="ChEBI" id="CHEBI:58702"/>
        <dbReference type="ChEBI" id="CHEBI:456216"/>
        <dbReference type="EC" id="4.1.1.49"/>
    </reaction>
</comment>
<evidence type="ECO:0000256" key="4">
    <source>
        <dbReference type="ARBA" id="ARBA00022432"/>
    </source>
</evidence>
<dbReference type="EMBL" id="JAFLQW010000532">
    <property type="protein sequence ID" value="MBO0351361.1"/>
    <property type="molecule type" value="Genomic_DNA"/>
</dbReference>
<proteinExistence type="inferred from homology"/>
<feature type="binding site" evidence="10">
    <location>
        <position position="309"/>
    </location>
    <ligand>
        <name>Mn(2+)</name>
        <dbReference type="ChEBI" id="CHEBI:29035"/>
    </ligand>
</feature>
<dbReference type="NCBIfam" id="NF006821">
    <property type="entry name" value="PRK09344.1-3"/>
    <property type="match status" value="1"/>
</dbReference>
<dbReference type="Gene3D" id="2.170.8.10">
    <property type="entry name" value="Phosphoenolpyruvate Carboxykinase, domain 2"/>
    <property type="match status" value="1"/>
</dbReference>
<dbReference type="PANTHER" id="PTHR30031:SF0">
    <property type="entry name" value="PHOSPHOENOLPYRUVATE CARBOXYKINASE (ATP)"/>
    <property type="match status" value="1"/>
</dbReference>
<dbReference type="HAMAP" id="MF_00453">
    <property type="entry name" value="PEPCK_ATP"/>
    <property type="match status" value="1"/>
</dbReference>
<dbReference type="EC" id="4.1.1.49" evidence="3 10"/>
<evidence type="ECO:0000256" key="1">
    <source>
        <dbReference type="ARBA" id="ARBA00004742"/>
    </source>
</evidence>
<reference evidence="12 13" key="1">
    <citation type="submission" date="2021-03" db="EMBL/GenBank/DDBJ databases">
        <title>Metabolic Capacity of the Antarctic Cyanobacterium Phormidium pseudopriestleyi that Sustains Oxygenic Photosynthesis in the Presence of Hydrogen Sulfide.</title>
        <authorList>
            <person name="Lumian J.E."/>
            <person name="Jungblut A.D."/>
            <person name="Dillon M.L."/>
            <person name="Hawes I."/>
            <person name="Doran P.T."/>
            <person name="Mackey T.J."/>
            <person name="Dick G.J."/>
            <person name="Grettenberger C.L."/>
            <person name="Sumner D.Y."/>
        </authorList>
    </citation>
    <scope>NUCLEOTIDE SEQUENCE [LARGE SCALE GENOMIC DNA]</scope>
    <source>
        <strain evidence="12 13">FRX01</strain>
    </source>
</reference>
<feature type="compositionally biased region" description="Polar residues" evidence="11">
    <location>
        <begin position="18"/>
        <end position="28"/>
    </location>
</feature>
<name>A0ABS3FW72_9CYAN</name>
<feature type="binding site" evidence="10">
    <location>
        <position position="253"/>
    </location>
    <ligand>
        <name>ATP</name>
        <dbReference type="ChEBI" id="CHEBI:30616"/>
    </ligand>
</feature>
<feature type="region of interest" description="Disordered" evidence="11">
    <location>
        <begin position="1"/>
        <end position="28"/>
    </location>
</feature>
<organism evidence="12 13">
    <name type="scientific">Phormidium pseudopriestleyi FRX01</name>
    <dbReference type="NCBI Taxonomy" id="1759528"/>
    <lineage>
        <taxon>Bacteria</taxon>
        <taxon>Bacillati</taxon>
        <taxon>Cyanobacteriota</taxon>
        <taxon>Cyanophyceae</taxon>
        <taxon>Oscillatoriophycideae</taxon>
        <taxon>Oscillatoriales</taxon>
        <taxon>Oscillatoriaceae</taxon>
        <taxon>Phormidium</taxon>
    </lineage>
</organism>
<evidence type="ECO:0000313" key="13">
    <source>
        <dbReference type="Proteomes" id="UP000664844"/>
    </source>
</evidence>
<comment type="function">
    <text evidence="10">Involved in the gluconeogenesis. Catalyzes the conversion of oxaloacetate (OAA) to phosphoenolpyruvate (PEP) through direct phosphoryl transfer between the nucleoside triphosphate and OAA.</text>
</comment>
<keyword evidence="10" id="KW-0464">Manganese</keyword>
<dbReference type="Gene3D" id="3.40.449.10">
    <property type="entry name" value="Phosphoenolpyruvate Carboxykinase, domain 1"/>
    <property type="match status" value="1"/>
</dbReference>
<evidence type="ECO:0000313" key="12">
    <source>
        <dbReference type="EMBL" id="MBO0351361.1"/>
    </source>
</evidence>
<evidence type="ECO:0000256" key="3">
    <source>
        <dbReference type="ARBA" id="ARBA00012363"/>
    </source>
</evidence>
<dbReference type="PROSITE" id="PS00532">
    <property type="entry name" value="PEPCK_ATP"/>
    <property type="match status" value="1"/>
</dbReference>
<evidence type="ECO:0000256" key="5">
    <source>
        <dbReference type="ARBA" id="ARBA00022741"/>
    </source>
</evidence>
<evidence type="ECO:0000256" key="8">
    <source>
        <dbReference type="ARBA" id="ARBA00023239"/>
    </source>
</evidence>
<keyword evidence="5 10" id="KW-0547">Nucleotide-binding</keyword>
<dbReference type="InterPro" id="IPR015994">
    <property type="entry name" value="PEPCK_ATP_CS"/>
</dbReference>
<dbReference type="InterPro" id="IPR001272">
    <property type="entry name" value="PEP_carboxykinase_ATP"/>
</dbReference>
<dbReference type="InterPro" id="IPR008210">
    <property type="entry name" value="PEP_carboxykinase_N"/>
</dbReference>
<dbReference type="Proteomes" id="UP000664844">
    <property type="component" value="Unassembled WGS sequence"/>
</dbReference>
<keyword evidence="4 10" id="KW-0312">Gluconeogenesis</keyword>
<feature type="binding site" evidence="10">
    <location>
        <position position="253"/>
    </location>
    <ligand>
        <name>substrate</name>
    </ligand>
</feature>
<dbReference type="Pfam" id="PF01293">
    <property type="entry name" value="PEPCK_ATP"/>
    <property type="match status" value="1"/>
</dbReference>
<comment type="pathway">
    <text evidence="1 10">Carbohydrate biosynthesis; gluconeogenesis.</text>
</comment>
<sequence>MSVQNYNTSPKENREEATSSTRNTYQDVSASKTIKNTLAYNEALTTRKETLTLEHDQTPKTYGLEVLGMKNLGHVYRNLSIPTLVEHALARAEAILADNGALCINTGKYTGRSPNDKFIVDEPNSRDEIHWNKLNVPISEQNFKRLYRQVLSYVQGRDLYLFDGYVGCDPNYRVGVRIINQYASQNLFAHQLFIRATDEELANHQADFTVIAVPGLQGDPEINGINSEAFIVVNFSQKIVIIGGSKYAGEIKKSVFSLMNYFMTKRNVLPMHCSANMDDKGNTALFFGLSGTGKTTISADPTRQLIGDDEHGWSEDGIFNFEGGCYAKTIALSKENEPQIWDAIRFGALMENVVLDPVTRHPDYDDNSLTENTRAAYPIDYIPNVVLPSVGGHPTAVIFLSADAFGVLPPIAKLTNRQAMYYFMSGYTSKLAGTERGITEPEATFSACFGKPFLPLSATVYAEMLGERLRKHNTTASVYLVNTGWSGGPYGVGSRIKIKYTRAMVSAALSGELDHVTCHPHPIFKMLIPEAVSGVPNEILDPRNTWADQEAYDRQAKELASRFVDNFKRFTTASQEIIDAGPSFE</sequence>
<comment type="subcellular location">
    <subcellularLocation>
        <location evidence="10">Cytoplasm</location>
    </subcellularLocation>
</comment>
<feature type="binding site" evidence="10">
    <location>
        <position position="272"/>
    </location>
    <ligand>
        <name>Mn(2+)</name>
        <dbReference type="ChEBI" id="CHEBI:29035"/>
    </ligand>
</feature>
<dbReference type="RefSeq" id="WP_207089801.1">
    <property type="nucleotide sequence ID" value="NZ_JAFLQW010000532.1"/>
</dbReference>
<evidence type="ECO:0000256" key="10">
    <source>
        <dbReference type="HAMAP-Rule" id="MF_00453"/>
    </source>
</evidence>
<feature type="binding site" evidence="10">
    <location>
        <begin position="288"/>
        <end position="296"/>
    </location>
    <ligand>
        <name>ATP</name>
        <dbReference type="ChEBI" id="CHEBI:30616"/>
    </ligand>
</feature>
<protein>
    <recommendedName>
        <fullName evidence="3 10">Phosphoenolpyruvate carboxykinase (ATP)</fullName>
        <shortName evidence="10">PCK</shortName>
        <shortName evidence="10">PEP carboxykinase</shortName>
        <shortName evidence="10">PEPCK</shortName>
        <ecNumber evidence="3 10">4.1.1.49</ecNumber>
    </recommendedName>
</protein>
<accession>A0ABS3FW72</accession>
<evidence type="ECO:0000256" key="11">
    <source>
        <dbReference type="SAM" id="MobiDB-lite"/>
    </source>
</evidence>
<evidence type="ECO:0000256" key="2">
    <source>
        <dbReference type="ARBA" id="ARBA00006052"/>
    </source>
</evidence>
<dbReference type="SUPFAM" id="SSF53795">
    <property type="entry name" value="PEP carboxykinase-like"/>
    <property type="match status" value="1"/>
</dbReference>
<dbReference type="PANTHER" id="PTHR30031">
    <property type="entry name" value="PHOSPHOENOLPYRUVATE CARBOXYKINASE ATP"/>
    <property type="match status" value="1"/>
</dbReference>
<evidence type="ECO:0000256" key="6">
    <source>
        <dbReference type="ARBA" id="ARBA00022793"/>
    </source>
</evidence>
<gene>
    <name evidence="10 12" type="primary">pckA</name>
    <name evidence="12" type="ORF">J0895_20225</name>
</gene>
<evidence type="ECO:0000256" key="9">
    <source>
        <dbReference type="ARBA" id="ARBA00047371"/>
    </source>
</evidence>
<comment type="similarity">
    <text evidence="2 10">Belongs to the phosphoenolpyruvate carboxykinase (ATP) family.</text>
</comment>
<comment type="cofactor">
    <cofactor evidence="10">
        <name>Mn(2+)</name>
        <dbReference type="ChEBI" id="CHEBI:29035"/>
    </cofactor>
    <text evidence="10">Binds 1 Mn(2+) ion per subunit.</text>
</comment>
<keyword evidence="6 10" id="KW-0210">Decarboxylase</keyword>
<feature type="binding site" evidence="10">
    <location>
        <position position="374"/>
    </location>
    <ligand>
        <name>ATP</name>
        <dbReference type="ChEBI" id="CHEBI:30616"/>
    </ligand>
</feature>
<feature type="binding site" evidence="10">
    <location>
        <position position="337"/>
    </location>
    <ligand>
        <name>ATP</name>
        <dbReference type="ChEBI" id="CHEBI:30616"/>
    </ligand>
</feature>
<keyword evidence="7 10" id="KW-0067">ATP-binding</keyword>
<feature type="binding site" evidence="10">
    <location>
        <begin position="495"/>
        <end position="496"/>
    </location>
    <ligand>
        <name>ATP</name>
        <dbReference type="ChEBI" id="CHEBI:30616"/>
    </ligand>
</feature>
<feature type="binding site" evidence="10">
    <location>
        <position position="272"/>
    </location>
    <ligand>
        <name>ATP</name>
        <dbReference type="ChEBI" id="CHEBI:30616"/>
    </ligand>
</feature>
<dbReference type="NCBIfam" id="NF006820">
    <property type="entry name" value="PRK09344.1-2"/>
    <property type="match status" value="1"/>
</dbReference>
<keyword evidence="8 10" id="KW-0456">Lyase</keyword>
<keyword evidence="10" id="KW-0479">Metal-binding</keyword>